<dbReference type="GO" id="GO:0003677">
    <property type="term" value="F:DNA binding"/>
    <property type="evidence" value="ECO:0000318"/>
    <property type="project" value="GO_Central"/>
</dbReference>
<dbReference type="PANTHER" id="PTHR15507">
    <property type="entry name" value="ZINC FINGER PROTEIN RLF"/>
    <property type="match status" value="1"/>
</dbReference>
<dbReference type="PROSITE" id="PS00028">
    <property type="entry name" value="ZINC_FINGER_C2H2_1"/>
    <property type="match status" value="12"/>
</dbReference>
<sequence length="2686" mass="302099">MADGEAERDNGPPGPDIIVEMPHLENSLRELERLLQEESAKGEAVQASSEFCQRFCQTLFEYAEKWKAPEDSLSLLEVYTVAIQSYSKARSYLTSECENVALVLERLALSCVQLLLCLPHELPDDHWEKFQCSIKVAHMLLTENGSHELSILYSLSQESGVWKNPVLTNIINLEPLDQYQVVDQFLMSEGPILLEMRIKQLLKLSKVAAATVLAKLCSDHLEMSKKGNFTQLYLTCLCAASPNIKLIEEIAKVDCKDALDMICNLESEGDEKTSLILCAAFLSRQLQFGEMYCAWELTLFWSKLQRRVDPSIQIYLERCRQLSQLTKTVYHIFFLIKVIQSETEGAGLPTCIELCVRALRLESSENAKVKISICKTISCLLPEDLEVKRACQLTEFLLEPTVDAYYAVEMLYNQPDQKYDEESLPVPNSLRCELLLVLKTRWPFDPEFWDWKTLKRQCLALMGAEASIVSSIDELNDNEAYDQTDDYQEVTKISSLNGFDCFDNVNVNNVEEEEEEKQKKKNIKKMRERGYISERFRNWQAYMQYCVLCDKEFLGHRIVRHAQKHFKDGIYSCPICAQQYSSKENFVPHVTFHVKQSCKERLETMKPLRRLPKLPKKAPTCKSKKPVAVSKQERPIKKNSLYLDDFIVFNDNDKSDDDEKDNQSDIPPKEEQTLVNEFACPVPLCKKGFKYFKNLIAHVRGHKGEEEAKRFLEIQSKKVVCQYCRRQFVSLAHLNDHLQMHCGDQPYICIQMKCKASFETYADLLSHRKEHRVFRARCMFPKCGRIFSAAYMLFDHEAQHYNTFTCKYVGCGKVYHSQLQLERHLSEHVQEETLQESKSNMAPQQTEISGTEHVMDNRQPKPDCPVVSNINAASISSVNEPAENLNFSSAILHQKEESIVSNGIPQAAQLLNHHLPPTSEVLPFVSLLNQVLPSSSTVLNQNPPAEADILNPSDLSVHPSSNIKLPSVPDGCPEMLLSQRKLLAPDNTSNQNKQLTRLHFEEPCLPVFEDCKTSYPIGLNKDHVSSANAVENKMEMLSATSVERQVSSLMPFEANNQTSQLCENNLDMSGYDENTKPEHTLSLSLETSSMLANVLPSVNNTVPVQTSPAQKFKCNVEGCTRVYNSVQSIGKHMKTAHPDHYDAFKMERKNRKKLKCANPVLPSLEDKPTYCILPDKGCSNPVFQPQVHSGPNPSFCNQLQHIPSHPVIPPHLDNLNPILSSVESIISQSLSKNVADSLLGSDVGNLTSTALTSQLEDLAKVVLPLKFENGSDPFLPMPTENDPLPVMSSLSGATVFTQLGGSTNHDHVLSGGESGNSVFLKEEPDAESSFSKQTDNADIDASFNLDKSATMLSNTIENKNGNERTSKTKERKPRHSSRPKCPAIIRDGKFICSRCFRAFTNPRSLGGHLSKRAVCKPHNEYDSSQVIPQIDGQVSVLASMILSSSPKHNLQSPTQSYSPEVSIKEEPFLPTISSSNHTAQFFSSCATRDLNETRKIMETPQIVENRPLSLNVTSDGSLNASSDKTPLNAFRPQISPTSTKMEESRKILHSDLNNCNKVATVTEGSILQNVENGLCSNASLNTGNENGCLSTPVSSTRVSVISGPQNSSLTATKKKGGGTRKKKKNADVPPEISASHELAKNLLAAVGGMPQNVGGSMQMSTEIQPNLLSYSSELIENIAKHLNNTDKQLFLSCINDTVKAHSDANTISQTPDKPEKFDSVVMSTFTSNSKELSEVQIQTNLTRSHLEGLNSQEAEVFALNGNRENSCFSLPHSQNTVNQDLDILSRDVQNIISATDDTGPNCTLNIPICSASPTQETDPMPDAHILEIMDLVQKLQLVDNVIFENTGIDSVPRCPSEYMPVTSSVIVPNPSLNVVEEESDMSKSLIDKCNAKPFICQETDCSYCAMTKDALFKHYAKVHYYTQEKIMEIKKHQLKFAPFRCVVPSCTKTFTRNSNLRAHCQTMHNFTAEQMVKLKIKRAYGRKSGDLTCASIQELPHSVQEMEHSIDEPALVPQEVPKKNQETPTVERVEAQKEQEPAAPQILSKPASHVLQALSQKCKKGSKVRRKIKEKELIEEVQKDDMSAVQGFNSYKPYQCVHQGCTAAFTIQQNLMLHYQAVHKSVSMFSLEDGEECENGFSLKEFRCMETDCSRIFQEVGGLIQHYVKLHEMIAEEIENVLSLINIGQFKCDQLNCASLFNSCTSYIEHLEEVHEIKMRHIKMEGEEMYKCDCEGCDRVYATRSNLLRHIFNKHNDKHKEHLIRPRKISLSDQDTTDEKSVKEKPRVPKQKCETEGNDDLKTKRSKGCLVDRDLKTGQGQLNQEPLTLKYGRHTYSLKPKVTAFVECTDNHAKQYPCMVRGCTSVVTSERSIIRHYKCHKLSRAFILKHRNLLIVCKRRARTKDKEESATLNAEEDPKTDITISSHKELVPSLPEFDESSLSTSQPSENEKDEMDELAELFISKLSNEDSTGSDSQARTSSFVSSDFHETSSCQSEPQKETSNLKRTSKQKHVINRKRKVGKSDIQSAETSSTVSGEETVAILPTTEEDSPSFDLSSFKPMGFEVSFLKFLEASATQEDESVDLEDFKGKSNAELHPKKMRLSVDEEELSLESSESDLYLLFSNPFHFPDMDNIKIVLDQKFNDYIDLVGKQLNELKPVVILRRHEMLRNESTSTCKENGLSVAEEATA</sequence>
<dbReference type="GeneID" id="100125211"/>
<dbReference type="FunFam" id="3.30.160.60:FF:001500">
    <property type="entry name" value="Zinc finger protein 292"/>
    <property type="match status" value="1"/>
</dbReference>
<feature type="domain" description="C2H2-type" evidence="15">
    <location>
        <begin position="2142"/>
        <end position="2167"/>
    </location>
</feature>
<feature type="region of interest" description="Disordered" evidence="14">
    <location>
        <begin position="1304"/>
        <end position="1335"/>
    </location>
</feature>
<keyword evidence="7" id="KW-0862">Zinc</keyword>
<feature type="compositionally biased region" description="Polar residues" evidence="14">
    <location>
        <begin position="2463"/>
        <end position="2493"/>
    </location>
</feature>
<evidence type="ECO:0000256" key="5">
    <source>
        <dbReference type="ARBA" id="ARBA00022737"/>
    </source>
</evidence>
<dbReference type="PANTHER" id="PTHR15507:SF14">
    <property type="entry name" value="ZINC FINGER PROTEIN 292"/>
    <property type="match status" value="1"/>
</dbReference>
<reference evidence="17" key="1">
    <citation type="submission" date="2025-08" db="UniProtKB">
        <authorList>
            <consortium name="RefSeq"/>
        </authorList>
    </citation>
    <scope>IDENTIFICATION</scope>
    <source>
        <strain evidence="17">Nigerian</strain>
        <tissue evidence="17">Liver and blood</tissue>
    </source>
</reference>
<keyword evidence="11" id="KW-0539">Nucleus</keyword>
<name>A0A8J0QZG3_XENTR</name>
<comment type="subcellular location">
    <subcellularLocation>
        <location evidence="1">Nucleus</location>
    </subcellularLocation>
</comment>
<dbReference type="Pfam" id="PF26218">
    <property type="entry name" value="zf_C2H2_ZNF292"/>
    <property type="match status" value="2"/>
</dbReference>
<feature type="domain" description="C2H2-type" evidence="15">
    <location>
        <begin position="571"/>
        <end position="598"/>
    </location>
</feature>
<dbReference type="GO" id="GO:0006357">
    <property type="term" value="P:regulation of transcription by RNA polymerase II"/>
    <property type="evidence" value="ECO:0000318"/>
    <property type="project" value="GO_Central"/>
</dbReference>
<keyword evidence="16" id="KW-1185">Reference proteome</keyword>
<keyword evidence="13" id="KW-0175">Coiled coil</keyword>
<feature type="region of interest" description="Disordered" evidence="14">
    <location>
        <begin position="2463"/>
        <end position="2550"/>
    </location>
</feature>
<evidence type="ECO:0000256" key="9">
    <source>
        <dbReference type="ARBA" id="ARBA00023125"/>
    </source>
</evidence>
<dbReference type="Xenbase" id="XB-GENE-976882">
    <property type="gene designation" value="znf292"/>
</dbReference>
<dbReference type="GO" id="GO:0005634">
    <property type="term" value="C:nucleus"/>
    <property type="evidence" value="ECO:0000318"/>
    <property type="project" value="GO_Central"/>
</dbReference>
<dbReference type="RefSeq" id="XP_004914591.2">
    <property type="nucleotide sequence ID" value="XM_004914534.4"/>
</dbReference>
<comment type="similarity">
    <text evidence="2">Belongs to the krueppel C2H2-type zinc-finger protein family.</text>
</comment>
<keyword evidence="9" id="KW-0238">DNA-binding</keyword>
<keyword evidence="4" id="KW-0479">Metal-binding</keyword>
<dbReference type="InterPro" id="IPR057986">
    <property type="entry name" value="TPR_Rlf/292/654"/>
</dbReference>
<protein>
    <submittedName>
        <fullName evidence="17">Zinc finger protein 292 isoform X1</fullName>
    </submittedName>
</protein>
<feature type="compositionally biased region" description="Basic and acidic residues" evidence="14">
    <location>
        <begin position="2412"/>
        <end position="2426"/>
    </location>
</feature>
<evidence type="ECO:0000256" key="7">
    <source>
        <dbReference type="ARBA" id="ARBA00022833"/>
    </source>
</evidence>
<dbReference type="KEGG" id="xtr:100125211"/>
<dbReference type="GO" id="GO:0000981">
    <property type="term" value="F:DNA-binding transcription factor activity, RNA polymerase II-specific"/>
    <property type="evidence" value="ECO:0000318"/>
    <property type="project" value="GO_Central"/>
</dbReference>
<feature type="compositionally biased region" description="Basic residues" evidence="14">
    <location>
        <begin position="1369"/>
        <end position="1378"/>
    </location>
</feature>
<feature type="domain" description="C2H2-type" evidence="15">
    <location>
        <begin position="678"/>
        <end position="707"/>
    </location>
</feature>
<feature type="domain" description="C2H2-type" evidence="15">
    <location>
        <begin position="804"/>
        <end position="833"/>
    </location>
</feature>
<feature type="compositionally biased region" description="Polar residues" evidence="14">
    <location>
        <begin position="1599"/>
        <end position="1609"/>
    </location>
</feature>
<evidence type="ECO:0000256" key="1">
    <source>
        <dbReference type="ARBA" id="ARBA00004123"/>
    </source>
</evidence>
<dbReference type="InterPro" id="IPR052251">
    <property type="entry name" value="GH-ZnFinger_Regulators"/>
</dbReference>
<dbReference type="Pfam" id="PF25580">
    <property type="entry name" value="TPR_Rlf"/>
    <property type="match status" value="1"/>
</dbReference>
<evidence type="ECO:0000313" key="16">
    <source>
        <dbReference type="Proteomes" id="UP000008143"/>
    </source>
</evidence>
<feature type="region of interest" description="Disordered" evidence="14">
    <location>
        <begin position="2259"/>
        <end position="2295"/>
    </location>
</feature>
<feature type="compositionally biased region" description="Basic and acidic residues" evidence="14">
    <location>
        <begin position="2273"/>
        <end position="2295"/>
    </location>
</feature>
<feature type="compositionally biased region" description="Basic residues" evidence="14">
    <location>
        <begin position="2503"/>
        <end position="2517"/>
    </location>
</feature>
<feature type="region of interest" description="Disordered" evidence="14">
    <location>
        <begin position="1353"/>
        <end position="1380"/>
    </location>
</feature>
<dbReference type="OrthoDB" id="427030at2759"/>
<dbReference type="InterPro" id="IPR058902">
    <property type="entry name" value="zf_C2H2_ZNF292/Rlf"/>
</dbReference>
<dbReference type="SMART" id="SM00355">
    <property type="entry name" value="ZnF_C2H2"/>
    <property type="match status" value="16"/>
</dbReference>
<dbReference type="OMA" id="LIVFKQC"/>
<dbReference type="SUPFAM" id="SSF57667">
    <property type="entry name" value="beta-beta-alpha zinc fingers"/>
    <property type="match status" value="2"/>
</dbReference>
<feature type="compositionally biased region" description="Polar residues" evidence="14">
    <location>
        <begin position="2521"/>
        <end position="2533"/>
    </location>
</feature>
<evidence type="ECO:0000256" key="2">
    <source>
        <dbReference type="ARBA" id="ARBA00006991"/>
    </source>
</evidence>
<dbReference type="Gene3D" id="3.30.160.60">
    <property type="entry name" value="Classic Zinc Finger"/>
    <property type="match status" value="4"/>
</dbReference>
<evidence type="ECO:0000256" key="6">
    <source>
        <dbReference type="ARBA" id="ARBA00022771"/>
    </source>
</evidence>
<organism evidence="16 17">
    <name type="scientific">Xenopus tropicalis</name>
    <name type="common">Western clawed frog</name>
    <name type="synonym">Silurana tropicalis</name>
    <dbReference type="NCBI Taxonomy" id="8364"/>
    <lineage>
        <taxon>Eukaryota</taxon>
        <taxon>Metazoa</taxon>
        <taxon>Chordata</taxon>
        <taxon>Craniata</taxon>
        <taxon>Vertebrata</taxon>
        <taxon>Euteleostomi</taxon>
        <taxon>Amphibia</taxon>
        <taxon>Batrachia</taxon>
        <taxon>Anura</taxon>
        <taxon>Pipoidea</taxon>
        <taxon>Pipidae</taxon>
        <taxon>Xenopodinae</taxon>
        <taxon>Xenopus</taxon>
        <taxon>Silurana</taxon>
    </lineage>
</organism>
<dbReference type="PROSITE" id="PS50157">
    <property type="entry name" value="ZINC_FINGER_C2H2_2"/>
    <property type="match status" value="11"/>
</dbReference>
<accession>A0A8J0QZG3</accession>
<evidence type="ECO:0000256" key="11">
    <source>
        <dbReference type="ARBA" id="ARBA00023242"/>
    </source>
</evidence>
<dbReference type="GO" id="GO:0008270">
    <property type="term" value="F:zinc ion binding"/>
    <property type="evidence" value="ECO:0007669"/>
    <property type="project" value="UniProtKB-KW"/>
</dbReference>
<feature type="domain" description="C2H2-type" evidence="15">
    <location>
        <begin position="719"/>
        <end position="746"/>
    </location>
</feature>
<evidence type="ECO:0000313" key="17">
    <source>
        <dbReference type="RefSeq" id="XP_004914591.2"/>
    </source>
</evidence>
<feature type="region of interest" description="Disordered" evidence="14">
    <location>
        <begin position="1517"/>
        <end position="1539"/>
    </location>
</feature>
<dbReference type="Proteomes" id="UP000008143">
    <property type="component" value="Chromosome 5"/>
</dbReference>
<proteinExistence type="inferred from homology"/>
<feature type="domain" description="C2H2-type" evidence="15">
    <location>
        <begin position="1112"/>
        <end position="1142"/>
    </location>
</feature>
<evidence type="ECO:0000256" key="13">
    <source>
        <dbReference type="SAM" id="Coils"/>
    </source>
</evidence>
<feature type="region of interest" description="Disordered" evidence="14">
    <location>
        <begin position="2401"/>
        <end position="2449"/>
    </location>
</feature>
<feature type="domain" description="C2H2-type" evidence="15">
    <location>
        <begin position="2094"/>
        <end position="2119"/>
    </location>
</feature>
<keyword evidence="6 12" id="KW-0863">Zinc-finger</keyword>
<dbReference type="Pfam" id="PF25420">
    <property type="entry name" value="zf-C2H2_ZN292"/>
    <property type="match status" value="1"/>
</dbReference>
<evidence type="ECO:0000313" key="18">
    <source>
        <dbReference type="Xenbase" id="XB-GENE-976882"/>
    </source>
</evidence>
<feature type="domain" description="C2H2-type" evidence="15">
    <location>
        <begin position="1390"/>
        <end position="1417"/>
    </location>
</feature>
<keyword evidence="10" id="KW-0804">Transcription</keyword>
<keyword evidence="5" id="KW-0677">Repeat</keyword>
<feature type="compositionally biased region" description="Basic residues" evidence="14">
    <location>
        <begin position="1612"/>
        <end position="1624"/>
    </location>
</feature>
<feature type="region of interest" description="Disordered" evidence="14">
    <location>
        <begin position="1599"/>
        <end position="1630"/>
    </location>
</feature>
<dbReference type="Pfam" id="PF00096">
    <property type="entry name" value="zf-C2H2"/>
    <property type="match status" value="1"/>
</dbReference>
<feature type="domain" description="C2H2-type" evidence="15">
    <location>
        <begin position="1939"/>
        <end position="1969"/>
    </location>
</feature>
<evidence type="ECO:0000256" key="8">
    <source>
        <dbReference type="ARBA" id="ARBA00023015"/>
    </source>
</evidence>
<evidence type="ECO:0000256" key="4">
    <source>
        <dbReference type="ARBA" id="ARBA00022723"/>
    </source>
</evidence>
<keyword evidence="8" id="KW-0805">Transcription regulation</keyword>
<dbReference type="AGR" id="Xenbase:XB-GENE-976882"/>
<feature type="domain" description="C2H2-type" evidence="15">
    <location>
        <begin position="2226"/>
        <end position="2256"/>
    </location>
</feature>
<evidence type="ECO:0000256" key="10">
    <source>
        <dbReference type="ARBA" id="ARBA00023163"/>
    </source>
</evidence>
<evidence type="ECO:0000256" key="3">
    <source>
        <dbReference type="ARBA" id="ARBA00022553"/>
    </source>
</evidence>
<feature type="domain" description="C2H2-type" evidence="15">
    <location>
        <begin position="747"/>
        <end position="776"/>
    </location>
</feature>
<evidence type="ECO:0000259" key="15">
    <source>
        <dbReference type="PROSITE" id="PS50157"/>
    </source>
</evidence>
<gene>
    <name evidence="17 18" type="primary">znf292</name>
</gene>
<evidence type="ECO:0000256" key="12">
    <source>
        <dbReference type="PROSITE-ProRule" id="PRU00042"/>
    </source>
</evidence>
<dbReference type="CTD" id="23036"/>
<dbReference type="InterPro" id="IPR036236">
    <property type="entry name" value="Znf_C2H2_sf"/>
</dbReference>
<evidence type="ECO:0000256" key="14">
    <source>
        <dbReference type="SAM" id="MobiDB-lite"/>
    </source>
</evidence>
<dbReference type="InterPro" id="IPR013087">
    <property type="entry name" value="Znf_C2H2_type"/>
</dbReference>
<keyword evidence="3" id="KW-0597">Phosphoprotein</keyword>
<feature type="coiled-coil region" evidence="13">
    <location>
        <begin position="21"/>
        <end position="48"/>
    </location>
</feature>